<protein>
    <submittedName>
        <fullName evidence="2">Uncharacterized protein</fullName>
    </submittedName>
</protein>
<organism evidence="2 3">
    <name type="scientific">Anaerosacchariphilus polymeriproducens</name>
    <dbReference type="NCBI Taxonomy" id="1812858"/>
    <lineage>
        <taxon>Bacteria</taxon>
        <taxon>Bacillati</taxon>
        <taxon>Bacillota</taxon>
        <taxon>Clostridia</taxon>
        <taxon>Lachnospirales</taxon>
        <taxon>Lachnospiraceae</taxon>
        <taxon>Anaerosacchariphilus</taxon>
    </lineage>
</organism>
<name>A0A371ATX2_9FIRM</name>
<keyword evidence="1" id="KW-0175">Coiled coil</keyword>
<proteinExistence type="predicted"/>
<evidence type="ECO:0000256" key="1">
    <source>
        <dbReference type="SAM" id="Coils"/>
    </source>
</evidence>
<evidence type="ECO:0000313" key="2">
    <source>
        <dbReference type="EMBL" id="RDU23008.1"/>
    </source>
</evidence>
<dbReference type="OrthoDB" id="9784941at2"/>
<comment type="caution">
    <text evidence="2">The sequence shown here is derived from an EMBL/GenBank/DDBJ whole genome shotgun (WGS) entry which is preliminary data.</text>
</comment>
<evidence type="ECO:0000313" key="3">
    <source>
        <dbReference type="Proteomes" id="UP000255036"/>
    </source>
</evidence>
<sequence>MKETEKLQEFEIALQDKKIPVLTLDHKWHCLFQLNGKPQSIQELEENLNVLLRRQGQLNSDLKESKRLKVKLMRDIVANMENVSDKEREKKQEENQKLIIELNETIEQYEDELLEIPSKIKKVNSELMIASMDVCYDTLKQNENDITEITEWIKHIRVELKKNIIRKQNKELKNQQIYSYMHDIFGPEVVDLFDMAYIVEEENETVEDK</sequence>
<reference evidence="2 3" key="1">
    <citation type="submission" date="2018-07" db="EMBL/GenBank/DDBJ databases">
        <title>Anaerosacharophilus polymeroproducens gen. nov. sp. nov., an anaerobic bacterium isolated from salt field.</title>
        <authorList>
            <person name="Kim W."/>
            <person name="Yang S.-H."/>
            <person name="Oh J."/>
            <person name="Lee J.-H."/>
            <person name="Kwon K.K."/>
        </authorList>
    </citation>
    <scope>NUCLEOTIDE SEQUENCE [LARGE SCALE GENOMIC DNA]</scope>
    <source>
        <strain evidence="2 3">MCWD5</strain>
    </source>
</reference>
<dbReference type="EMBL" id="QRCT01000034">
    <property type="protein sequence ID" value="RDU23008.1"/>
    <property type="molecule type" value="Genomic_DNA"/>
</dbReference>
<accession>A0A371ATX2</accession>
<dbReference type="RefSeq" id="WP_115482350.1">
    <property type="nucleotide sequence ID" value="NZ_QRCT01000034.1"/>
</dbReference>
<gene>
    <name evidence="2" type="ORF">DWV06_11615</name>
</gene>
<dbReference type="AlphaFoldDB" id="A0A371ATX2"/>
<feature type="coiled-coil region" evidence="1">
    <location>
        <begin position="41"/>
        <end position="112"/>
    </location>
</feature>
<dbReference type="Proteomes" id="UP000255036">
    <property type="component" value="Unassembled WGS sequence"/>
</dbReference>
<keyword evidence="3" id="KW-1185">Reference proteome</keyword>